<dbReference type="InterPro" id="IPR013766">
    <property type="entry name" value="Thioredoxin_domain"/>
</dbReference>
<dbReference type="Proteomes" id="UP000887581">
    <property type="component" value="Unplaced"/>
</dbReference>
<proteinExistence type="inferred from homology"/>
<keyword evidence="3 4" id="KW-0560">Oxidoreductase</keyword>
<dbReference type="Gene3D" id="3.40.30.10">
    <property type="entry name" value="Glutaredoxin"/>
    <property type="match status" value="2"/>
</dbReference>
<dbReference type="CDD" id="cd00340">
    <property type="entry name" value="GSH_Peroxidase"/>
    <property type="match status" value="1"/>
</dbReference>
<dbReference type="PANTHER" id="PTHR11592">
    <property type="entry name" value="GLUTATHIONE PEROXIDASE"/>
    <property type="match status" value="1"/>
</dbReference>
<dbReference type="FunFam" id="3.40.30.10:FF:000025">
    <property type="entry name" value="Glutathione peroxidase"/>
    <property type="match status" value="1"/>
</dbReference>
<evidence type="ECO:0000256" key="4">
    <source>
        <dbReference type="RuleBase" id="RU000499"/>
    </source>
</evidence>
<accession>A0A915PPU2</accession>
<evidence type="ECO:0000313" key="6">
    <source>
        <dbReference type="Proteomes" id="UP000887581"/>
    </source>
</evidence>
<dbReference type="PROSITE" id="PS51352">
    <property type="entry name" value="THIOREDOXIN_2"/>
    <property type="match status" value="1"/>
</dbReference>
<sequence>MHFDVLKWHRSLHTYPGKVAGPRICVHLARTFFTVGRFTGTTAEPTTIYDFTVKDADGKEVKLDKYRGKAVVIVNVASQCSLADANYQKLKKLAKFYKDKGLVIAAFPCNQFGSQERSCAIDVKKDVKEKYQYEPDIYDKIEVNGENAHPLYNFLKKKESGSFGFPNIDINSDQSSMNMSSGKTVYNFTMKDAEGKEVSLDKYRGKPLIIVNVASQCGLTNSNYTELKELMEHYKDKGLAIAAFPCNQFGGQEPKCELEVKNFVAEKFHFVPDLYAKIDVNGKNAAPLFDFLKHEKGGLFGDNIKWNFTKFLIDQEGHPVKRYAPTTSPKHIMKDIDALVNK</sequence>
<evidence type="ECO:0000259" key="5">
    <source>
        <dbReference type="PROSITE" id="PS51352"/>
    </source>
</evidence>
<evidence type="ECO:0000256" key="1">
    <source>
        <dbReference type="ARBA" id="ARBA00006926"/>
    </source>
</evidence>
<dbReference type="InterPro" id="IPR029759">
    <property type="entry name" value="GPX_AS"/>
</dbReference>
<dbReference type="PROSITE" id="PS51355">
    <property type="entry name" value="GLUTATHIONE_PEROXID_3"/>
    <property type="match status" value="2"/>
</dbReference>
<feature type="domain" description="Thioredoxin" evidence="5">
    <location>
        <begin position="179"/>
        <end position="341"/>
    </location>
</feature>
<dbReference type="InterPro" id="IPR036249">
    <property type="entry name" value="Thioredoxin-like_sf"/>
</dbReference>
<reference evidence="7" key="1">
    <citation type="submission" date="2022-11" db="UniProtKB">
        <authorList>
            <consortium name="WormBaseParasite"/>
        </authorList>
    </citation>
    <scope>IDENTIFICATION</scope>
</reference>
<evidence type="ECO:0000313" key="7">
    <source>
        <dbReference type="WBParaSite" id="sdigi.contig315.g7361.t1"/>
    </source>
</evidence>
<keyword evidence="2 4" id="KW-0575">Peroxidase</keyword>
<dbReference type="PRINTS" id="PR01011">
    <property type="entry name" value="GLUTPROXDASE"/>
</dbReference>
<dbReference type="WBParaSite" id="sdigi.contig315.g7361.t1">
    <property type="protein sequence ID" value="sdigi.contig315.g7361.t1"/>
    <property type="gene ID" value="sdigi.contig315.g7361"/>
</dbReference>
<dbReference type="GO" id="GO:0006979">
    <property type="term" value="P:response to oxidative stress"/>
    <property type="evidence" value="ECO:0007669"/>
    <property type="project" value="InterPro"/>
</dbReference>
<protein>
    <recommendedName>
        <fullName evidence="4">Glutathione peroxidase</fullName>
    </recommendedName>
</protein>
<dbReference type="GO" id="GO:0004601">
    <property type="term" value="F:peroxidase activity"/>
    <property type="evidence" value="ECO:0007669"/>
    <property type="project" value="UniProtKB-KW"/>
</dbReference>
<name>A0A915PPU2_9BILA</name>
<evidence type="ECO:0000256" key="2">
    <source>
        <dbReference type="ARBA" id="ARBA00022559"/>
    </source>
</evidence>
<dbReference type="AlphaFoldDB" id="A0A915PPU2"/>
<organism evidence="6 7">
    <name type="scientific">Setaria digitata</name>
    <dbReference type="NCBI Taxonomy" id="48799"/>
    <lineage>
        <taxon>Eukaryota</taxon>
        <taxon>Metazoa</taxon>
        <taxon>Ecdysozoa</taxon>
        <taxon>Nematoda</taxon>
        <taxon>Chromadorea</taxon>
        <taxon>Rhabditida</taxon>
        <taxon>Spirurina</taxon>
        <taxon>Spiruromorpha</taxon>
        <taxon>Filarioidea</taxon>
        <taxon>Setariidae</taxon>
        <taxon>Setaria</taxon>
    </lineage>
</organism>
<evidence type="ECO:0000256" key="3">
    <source>
        <dbReference type="ARBA" id="ARBA00023002"/>
    </source>
</evidence>
<comment type="similarity">
    <text evidence="1 4">Belongs to the glutathione peroxidase family.</text>
</comment>
<dbReference type="SUPFAM" id="SSF52833">
    <property type="entry name" value="Thioredoxin-like"/>
    <property type="match status" value="2"/>
</dbReference>
<keyword evidence="6" id="KW-1185">Reference proteome</keyword>
<dbReference type="PANTHER" id="PTHR11592:SF134">
    <property type="entry name" value="PHOSPHOLIPID HYDROPEROXIDE GLUTATHIONE PEROXIDASE"/>
    <property type="match status" value="1"/>
</dbReference>
<dbReference type="InterPro" id="IPR000889">
    <property type="entry name" value="Glutathione_peroxidase"/>
</dbReference>
<dbReference type="PROSITE" id="PS00460">
    <property type="entry name" value="GLUTATHIONE_PEROXID_1"/>
    <property type="match status" value="1"/>
</dbReference>
<dbReference type="Pfam" id="PF00255">
    <property type="entry name" value="GSHPx"/>
    <property type="match status" value="2"/>
</dbReference>